<dbReference type="Proteomes" id="UP000011761">
    <property type="component" value="Unassembled WGS sequence"/>
</dbReference>
<gene>
    <name evidence="2" type="ORF">BAUCODRAFT_26396</name>
</gene>
<name>M2MCH3_BAUPA</name>
<keyword evidence="3" id="KW-1185">Reference proteome</keyword>
<dbReference type="HOGENOM" id="CLU_1474921_0_0_1"/>
<dbReference type="EMBL" id="KB445559">
    <property type="protein sequence ID" value="EMC94221.1"/>
    <property type="molecule type" value="Genomic_DNA"/>
</dbReference>
<accession>M2MCH3</accession>
<dbReference type="RefSeq" id="XP_007678567.1">
    <property type="nucleotide sequence ID" value="XM_007680377.1"/>
</dbReference>
<evidence type="ECO:0000313" key="2">
    <source>
        <dbReference type="EMBL" id="EMC94221.1"/>
    </source>
</evidence>
<evidence type="ECO:0000313" key="3">
    <source>
        <dbReference type="Proteomes" id="UP000011761"/>
    </source>
</evidence>
<proteinExistence type="predicted"/>
<organism evidence="2 3">
    <name type="scientific">Baudoinia panamericana (strain UAMH 10762)</name>
    <name type="common">Angels' share fungus</name>
    <name type="synonym">Baudoinia compniacensis (strain UAMH 10762)</name>
    <dbReference type="NCBI Taxonomy" id="717646"/>
    <lineage>
        <taxon>Eukaryota</taxon>
        <taxon>Fungi</taxon>
        <taxon>Dikarya</taxon>
        <taxon>Ascomycota</taxon>
        <taxon>Pezizomycotina</taxon>
        <taxon>Dothideomycetes</taxon>
        <taxon>Dothideomycetidae</taxon>
        <taxon>Mycosphaerellales</taxon>
        <taxon>Teratosphaeriaceae</taxon>
        <taxon>Baudoinia</taxon>
    </lineage>
</organism>
<feature type="compositionally biased region" description="Acidic residues" evidence="1">
    <location>
        <begin position="81"/>
        <end position="97"/>
    </location>
</feature>
<dbReference type="GeneID" id="19110424"/>
<sequence>MSSDLYAKDVTAKESCDLTSHGIAKAPARRPFFRLSGNFLLASMSTAGVCVNPPTSEDLKYYRLKKERAAAAAAAAAADQSGDEPVDATEVVDEDEELLVRPKTPPQGSNYHPWTSYHDLPRDHPVFQYPAGMREKLYAKGVDPVMKAELDRDLRGRKGVRRSFVGRAKGTIIGFGARSVGSP</sequence>
<reference evidence="2 3" key="1">
    <citation type="journal article" date="2012" name="PLoS Pathog.">
        <title>Diverse lifestyles and strategies of plant pathogenesis encoded in the genomes of eighteen Dothideomycetes fungi.</title>
        <authorList>
            <person name="Ohm R.A."/>
            <person name="Feau N."/>
            <person name="Henrissat B."/>
            <person name="Schoch C.L."/>
            <person name="Horwitz B.A."/>
            <person name="Barry K.W."/>
            <person name="Condon B.J."/>
            <person name="Copeland A.C."/>
            <person name="Dhillon B."/>
            <person name="Glaser F."/>
            <person name="Hesse C.N."/>
            <person name="Kosti I."/>
            <person name="LaButti K."/>
            <person name="Lindquist E.A."/>
            <person name="Lucas S."/>
            <person name="Salamov A.A."/>
            <person name="Bradshaw R.E."/>
            <person name="Ciuffetti L."/>
            <person name="Hamelin R.C."/>
            <person name="Kema G.H.J."/>
            <person name="Lawrence C."/>
            <person name="Scott J.A."/>
            <person name="Spatafora J.W."/>
            <person name="Turgeon B.G."/>
            <person name="de Wit P.J.G.M."/>
            <person name="Zhong S."/>
            <person name="Goodwin S.B."/>
            <person name="Grigoriev I.V."/>
        </authorList>
    </citation>
    <scope>NUCLEOTIDE SEQUENCE [LARGE SCALE GENOMIC DNA]</scope>
    <source>
        <strain evidence="2 3">UAMH 10762</strain>
    </source>
</reference>
<feature type="region of interest" description="Disordered" evidence="1">
    <location>
        <begin position="76"/>
        <end position="117"/>
    </location>
</feature>
<dbReference type="OrthoDB" id="5431248at2759"/>
<dbReference type="KEGG" id="bcom:BAUCODRAFT_26396"/>
<protein>
    <submittedName>
        <fullName evidence="2">Uncharacterized protein</fullName>
    </submittedName>
</protein>
<dbReference type="AlphaFoldDB" id="M2MCH3"/>
<evidence type="ECO:0000256" key="1">
    <source>
        <dbReference type="SAM" id="MobiDB-lite"/>
    </source>
</evidence>